<proteinExistence type="predicted"/>
<name>A0AAV5VS42_9BILA</name>
<evidence type="ECO:0000313" key="1">
    <source>
        <dbReference type="EMBL" id="GMT21148.1"/>
    </source>
</evidence>
<dbReference type="AlphaFoldDB" id="A0AAV5VS42"/>
<accession>A0AAV5VS42</accession>
<dbReference type="Proteomes" id="UP001432322">
    <property type="component" value="Unassembled WGS sequence"/>
</dbReference>
<protein>
    <recommendedName>
        <fullName evidence="3">C2H2-type domain-containing protein</fullName>
    </recommendedName>
</protein>
<sequence>AKCGVCKEQFINSESFNRHLEKDCCPDQELKPLLDRDDAAIYCTQCNTAYYDYGIGIYHVTCDHKLNILMPCNDLATYKAALEFESKEQRDEESLESFKLFVKDAKKNEQYVR</sequence>
<comment type="caution">
    <text evidence="1">The sequence shown here is derived from an EMBL/GenBank/DDBJ whole genome shotgun (WGS) entry which is preliminary data.</text>
</comment>
<feature type="non-terminal residue" evidence="1">
    <location>
        <position position="1"/>
    </location>
</feature>
<evidence type="ECO:0008006" key="3">
    <source>
        <dbReference type="Google" id="ProtNLM"/>
    </source>
</evidence>
<gene>
    <name evidence="1" type="ORF">PFISCL1PPCAC_12445</name>
</gene>
<evidence type="ECO:0000313" key="2">
    <source>
        <dbReference type="Proteomes" id="UP001432322"/>
    </source>
</evidence>
<dbReference type="EMBL" id="BTSY01000003">
    <property type="protein sequence ID" value="GMT21148.1"/>
    <property type="molecule type" value="Genomic_DNA"/>
</dbReference>
<reference evidence="1" key="1">
    <citation type="submission" date="2023-10" db="EMBL/GenBank/DDBJ databases">
        <title>Genome assembly of Pristionchus species.</title>
        <authorList>
            <person name="Yoshida K."/>
            <person name="Sommer R.J."/>
        </authorList>
    </citation>
    <scope>NUCLEOTIDE SEQUENCE</scope>
    <source>
        <strain evidence="1">RS5133</strain>
    </source>
</reference>
<organism evidence="1 2">
    <name type="scientific">Pristionchus fissidentatus</name>
    <dbReference type="NCBI Taxonomy" id="1538716"/>
    <lineage>
        <taxon>Eukaryota</taxon>
        <taxon>Metazoa</taxon>
        <taxon>Ecdysozoa</taxon>
        <taxon>Nematoda</taxon>
        <taxon>Chromadorea</taxon>
        <taxon>Rhabditida</taxon>
        <taxon>Rhabditina</taxon>
        <taxon>Diplogasteromorpha</taxon>
        <taxon>Diplogasteroidea</taxon>
        <taxon>Neodiplogasteridae</taxon>
        <taxon>Pristionchus</taxon>
    </lineage>
</organism>
<keyword evidence="2" id="KW-1185">Reference proteome</keyword>